<reference evidence="2 3" key="1">
    <citation type="submission" date="2024-04" db="EMBL/GenBank/DDBJ databases">
        <title>Tritrichomonas musculus Genome.</title>
        <authorList>
            <person name="Alves-Ferreira E."/>
            <person name="Grigg M."/>
            <person name="Lorenzi H."/>
            <person name="Galac M."/>
        </authorList>
    </citation>
    <scope>NUCLEOTIDE SEQUENCE [LARGE SCALE GENOMIC DNA]</scope>
    <source>
        <strain evidence="2 3">EAF2021</strain>
    </source>
</reference>
<name>A0ABR2JXV5_9EUKA</name>
<dbReference type="Proteomes" id="UP001470230">
    <property type="component" value="Unassembled WGS sequence"/>
</dbReference>
<protein>
    <recommendedName>
        <fullName evidence="4">Amino acid transporter transmembrane domain-containing protein</fullName>
    </recommendedName>
</protein>
<proteinExistence type="predicted"/>
<dbReference type="EMBL" id="JAPFFF010000008">
    <property type="protein sequence ID" value="KAK8883687.1"/>
    <property type="molecule type" value="Genomic_DNA"/>
</dbReference>
<organism evidence="2 3">
    <name type="scientific">Tritrichomonas musculus</name>
    <dbReference type="NCBI Taxonomy" id="1915356"/>
    <lineage>
        <taxon>Eukaryota</taxon>
        <taxon>Metamonada</taxon>
        <taxon>Parabasalia</taxon>
        <taxon>Tritrichomonadida</taxon>
        <taxon>Tritrichomonadidae</taxon>
        <taxon>Tritrichomonas</taxon>
    </lineage>
</organism>
<accession>A0ABR2JXV5</accession>
<evidence type="ECO:0000313" key="3">
    <source>
        <dbReference type="Proteomes" id="UP001470230"/>
    </source>
</evidence>
<feature type="transmembrane region" description="Helical" evidence="1">
    <location>
        <begin position="57"/>
        <end position="78"/>
    </location>
</feature>
<keyword evidence="1" id="KW-1133">Transmembrane helix</keyword>
<evidence type="ECO:0000313" key="2">
    <source>
        <dbReference type="EMBL" id="KAK8883687.1"/>
    </source>
</evidence>
<keyword evidence="1" id="KW-0812">Transmembrane</keyword>
<keyword evidence="1" id="KW-0472">Membrane</keyword>
<evidence type="ECO:0000256" key="1">
    <source>
        <dbReference type="SAM" id="Phobius"/>
    </source>
</evidence>
<comment type="caution">
    <text evidence="2">The sequence shown here is derived from an EMBL/GenBank/DDBJ whole genome shotgun (WGS) entry which is preliminary data.</text>
</comment>
<evidence type="ECO:0008006" key="4">
    <source>
        <dbReference type="Google" id="ProtNLM"/>
    </source>
</evidence>
<feature type="transmembrane region" description="Helical" evidence="1">
    <location>
        <begin position="27"/>
        <end position="45"/>
    </location>
</feature>
<gene>
    <name evidence="2" type="ORF">M9Y10_042784</name>
</gene>
<keyword evidence="3" id="KW-1185">Reference proteome</keyword>
<sequence>MLFTYLDEIGDYGYTFIQSDSFINLPYIIKILSLSYVVSYVPFPINRKRHLTAGQLIAIVCGSTSIFLFSAGIIIFTIHKINQNKSSSNFNILSESDDVELIKEESNQKEEILKISSDDNDLDFWL</sequence>